<evidence type="ECO:0000256" key="9">
    <source>
        <dbReference type="ARBA" id="ARBA00023136"/>
    </source>
</evidence>
<evidence type="ECO:0000256" key="1">
    <source>
        <dbReference type="ARBA" id="ARBA00004141"/>
    </source>
</evidence>
<dbReference type="GO" id="GO:0005886">
    <property type="term" value="C:plasma membrane"/>
    <property type="evidence" value="ECO:0007669"/>
    <property type="project" value="TreeGrafter"/>
</dbReference>
<dbReference type="PANTHER" id="PTHR37468">
    <property type="entry name" value="SULFATE TRANSPORTER CYSZ"/>
    <property type="match status" value="1"/>
</dbReference>
<keyword evidence="6 11" id="KW-0812">Transmembrane</keyword>
<evidence type="ECO:0000256" key="11">
    <source>
        <dbReference type="SAM" id="Phobius"/>
    </source>
</evidence>
<dbReference type="InterPro" id="IPR050480">
    <property type="entry name" value="CysZ-like"/>
</dbReference>
<feature type="transmembrane region" description="Helical" evidence="11">
    <location>
        <begin position="27"/>
        <end position="50"/>
    </location>
</feature>
<gene>
    <name evidence="12" type="ORF">ENI96_15580</name>
</gene>
<name>A0A831RS91_9GAMM</name>
<dbReference type="GO" id="GO:0009675">
    <property type="term" value="F:high-affinity sulfate:proton symporter activity"/>
    <property type="evidence" value="ECO:0007669"/>
    <property type="project" value="TreeGrafter"/>
</dbReference>
<keyword evidence="9 11" id="KW-0472">Membrane</keyword>
<evidence type="ECO:0000256" key="4">
    <source>
        <dbReference type="ARBA" id="ARBA00022519"/>
    </source>
</evidence>
<dbReference type="InterPro" id="IPR059112">
    <property type="entry name" value="CysZ/EI24"/>
</dbReference>
<keyword evidence="4" id="KW-0997">Cell inner membrane</keyword>
<sequence>MKNNPFLGATHVLTGLRLLLRPGLKRYLLIPLLINILVFGLIGWAGYSQFDQVLARFLPESGWLSYFRWLLWPLFALSFLMVVFYTFTVVANLLAAPFNSRLSARVEELLTGARPPEGDGSIAAEILPALLMELRKLFYFLLRAIPLLILFLIPVVNVAAPFLWFA</sequence>
<comment type="subcellular location">
    <subcellularLocation>
        <location evidence="1">Membrane</location>
        <topology evidence="1">Multi-pass membrane protein</topology>
    </subcellularLocation>
</comment>
<keyword evidence="3" id="KW-1003">Cell membrane</keyword>
<evidence type="ECO:0000256" key="6">
    <source>
        <dbReference type="ARBA" id="ARBA00022692"/>
    </source>
</evidence>
<reference evidence="12" key="1">
    <citation type="journal article" date="2020" name="mSystems">
        <title>Genome- and Community-Level Interaction Insights into Carbon Utilization and Element Cycling Functions of Hydrothermarchaeota in Hydrothermal Sediment.</title>
        <authorList>
            <person name="Zhou Z."/>
            <person name="Liu Y."/>
            <person name="Xu W."/>
            <person name="Pan J."/>
            <person name="Luo Z.H."/>
            <person name="Li M."/>
        </authorList>
    </citation>
    <scope>NUCLEOTIDE SEQUENCE [LARGE SCALE GENOMIC DNA]</scope>
    <source>
        <strain evidence="12">HyVt-443</strain>
    </source>
</reference>
<dbReference type="AlphaFoldDB" id="A0A831RS91"/>
<dbReference type="Proteomes" id="UP000886251">
    <property type="component" value="Unassembled WGS sequence"/>
</dbReference>
<dbReference type="Pfam" id="PF07264">
    <property type="entry name" value="EI24"/>
    <property type="match status" value="1"/>
</dbReference>
<feature type="transmembrane region" description="Helical" evidence="11">
    <location>
        <begin position="70"/>
        <end position="95"/>
    </location>
</feature>
<evidence type="ECO:0000256" key="7">
    <source>
        <dbReference type="ARBA" id="ARBA00022989"/>
    </source>
</evidence>
<organism evidence="12">
    <name type="scientific">Sedimenticola thiotaurini</name>
    <dbReference type="NCBI Taxonomy" id="1543721"/>
    <lineage>
        <taxon>Bacteria</taxon>
        <taxon>Pseudomonadati</taxon>
        <taxon>Pseudomonadota</taxon>
        <taxon>Gammaproteobacteria</taxon>
        <taxon>Chromatiales</taxon>
        <taxon>Sedimenticolaceae</taxon>
        <taxon>Sedimenticola</taxon>
    </lineage>
</organism>
<evidence type="ECO:0000256" key="5">
    <source>
        <dbReference type="ARBA" id="ARBA00022605"/>
    </source>
</evidence>
<dbReference type="EMBL" id="DRKP01000192">
    <property type="protein sequence ID" value="HEB97839.1"/>
    <property type="molecule type" value="Genomic_DNA"/>
</dbReference>
<proteinExistence type="predicted"/>
<dbReference type="GO" id="GO:0000103">
    <property type="term" value="P:sulfate assimilation"/>
    <property type="evidence" value="ECO:0007669"/>
    <property type="project" value="TreeGrafter"/>
</dbReference>
<keyword evidence="10" id="KW-0198">Cysteine biosynthesis</keyword>
<evidence type="ECO:0000256" key="2">
    <source>
        <dbReference type="ARBA" id="ARBA00022448"/>
    </source>
</evidence>
<evidence type="ECO:0000256" key="3">
    <source>
        <dbReference type="ARBA" id="ARBA00022475"/>
    </source>
</evidence>
<feature type="non-terminal residue" evidence="12">
    <location>
        <position position="166"/>
    </location>
</feature>
<keyword evidence="2" id="KW-0813">Transport</keyword>
<feature type="transmembrane region" description="Helical" evidence="11">
    <location>
        <begin position="140"/>
        <end position="164"/>
    </location>
</feature>
<accession>A0A831RS91</accession>
<evidence type="ECO:0000256" key="10">
    <source>
        <dbReference type="ARBA" id="ARBA00023192"/>
    </source>
</evidence>
<keyword evidence="8" id="KW-0764">Sulfate transport</keyword>
<comment type="caution">
    <text evidence="12">The sequence shown here is derived from an EMBL/GenBank/DDBJ whole genome shotgun (WGS) entry which is preliminary data.</text>
</comment>
<evidence type="ECO:0000256" key="8">
    <source>
        <dbReference type="ARBA" id="ARBA00023032"/>
    </source>
</evidence>
<protein>
    <submittedName>
        <fullName evidence="12">Sulfate transporter CysZ</fullName>
    </submittedName>
</protein>
<dbReference type="GO" id="GO:0019344">
    <property type="term" value="P:cysteine biosynthetic process"/>
    <property type="evidence" value="ECO:0007669"/>
    <property type="project" value="UniProtKB-KW"/>
</dbReference>
<dbReference type="PANTHER" id="PTHR37468:SF1">
    <property type="entry name" value="SULFATE TRANSPORTER CYSZ"/>
    <property type="match status" value="1"/>
</dbReference>
<keyword evidence="5" id="KW-0028">Amino-acid biosynthesis</keyword>
<evidence type="ECO:0000313" key="12">
    <source>
        <dbReference type="EMBL" id="HEB97839.1"/>
    </source>
</evidence>
<keyword evidence="7 11" id="KW-1133">Transmembrane helix</keyword>